<protein>
    <recommendedName>
        <fullName evidence="7">Major facilitator superfamily (MFS) profile domain-containing protein</fullName>
    </recommendedName>
</protein>
<feature type="transmembrane region" description="Helical" evidence="6">
    <location>
        <begin position="357"/>
        <end position="377"/>
    </location>
</feature>
<dbReference type="GO" id="GO:0022857">
    <property type="term" value="F:transmembrane transporter activity"/>
    <property type="evidence" value="ECO:0007669"/>
    <property type="project" value="InterPro"/>
</dbReference>
<evidence type="ECO:0000256" key="5">
    <source>
        <dbReference type="ARBA" id="ARBA00023180"/>
    </source>
</evidence>
<evidence type="ECO:0000256" key="1">
    <source>
        <dbReference type="ARBA" id="ARBA00004141"/>
    </source>
</evidence>
<keyword evidence="4 6" id="KW-0472">Membrane</keyword>
<feature type="transmembrane region" description="Helical" evidence="6">
    <location>
        <begin position="93"/>
        <end position="116"/>
    </location>
</feature>
<dbReference type="PROSITE" id="PS50850">
    <property type="entry name" value="MFS"/>
    <property type="match status" value="1"/>
</dbReference>
<proteinExistence type="predicted"/>
<feature type="transmembrane region" description="Helical" evidence="6">
    <location>
        <begin position="33"/>
        <end position="51"/>
    </location>
</feature>
<dbReference type="Pfam" id="PF07690">
    <property type="entry name" value="MFS_1"/>
    <property type="match status" value="1"/>
</dbReference>
<evidence type="ECO:0000313" key="9">
    <source>
        <dbReference type="Proteomes" id="UP000573603"/>
    </source>
</evidence>
<dbReference type="AlphaFoldDB" id="A0A8H4ZCH9"/>
<evidence type="ECO:0000256" key="6">
    <source>
        <dbReference type="SAM" id="Phobius"/>
    </source>
</evidence>
<comment type="subcellular location">
    <subcellularLocation>
        <location evidence="1">Membrane</location>
        <topology evidence="1">Multi-pass membrane protein</topology>
    </subcellularLocation>
</comment>
<dbReference type="PANTHER" id="PTHR23507:SF1">
    <property type="entry name" value="FI18259P1-RELATED"/>
    <property type="match status" value="1"/>
</dbReference>
<dbReference type="PANTHER" id="PTHR23507">
    <property type="entry name" value="ZGC:174356"/>
    <property type="match status" value="1"/>
</dbReference>
<dbReference type="Proteomes" id="UP000573603">
    <property type="component" value="Unassembled WGS sequence"/>
</dbReference>
<feature type="transmembrane region" description="Helical" evidence="6">
    <location>
        <begin position="389"/>
        <end position="409"/>
    </location>
</feature>
<evidence type="ECO:0000313" key="8">
    <source>
        <dbReference type="EMBL" id="KAF5243375.1"/>
    </source>
</evidence>
<evidence type="ECO:0000256" key="2">
    <source>
        <dbReference type="ARBA" id="ARBA00022692"/>
    </source>
</evidence>
<dbReference type="Gene3D" id="1.20.1250.20">
    <property type="entry name" value="MFS general substrate transporter like domains"/>
    <property type="match status" value="1"/>
</dbReference>
<keyword evidence="2 6" id="KW-0812">Transmembrane</keyword>
<keyword evidence="5" id="KW-0325">Glycoprotein</keyword>
<reference evidence="8 9" key="1">
    <citation type="journal article" date="2020" name="BMC Genomics">
        <title>Correction to: Identification and distribution of gene clusters required for synthesis of sphingolipid metabolism inhibitors in diverse species of the filamentous fungus Fusarium.</title>
        <authorList>
            <person name="Kim H.S."/>
            <person name="Lohmar J.M."/>
            <person name="Busman M."/>
            <person name="Brown D.W."/>
            <person name="Naumann T.A."/>
            <person name="Divon H.H."/>
            <person name="Lysoe E."/>
            <person name="Uhlig S."/>
            <person name="Proctor R.H."/>
        </authorList>
    </citation>
    <scope>NUCLEOTIDE SEQUENCE [LARGE SCALE GENOMIC DNA]</scope>
    <source>
        <strain evidence="8 9">NRRL 25214</strain>
    </source>
</reference>
<organism evidence="8 9">
    <name type="scientific">Fusarium anthophilum</name>
    <dbReference type="NCBI Taxonomy" id="48485"/>
    <lineage>
        <taxon>Eukaryota</taxon>
        <taxon>Fungi</taxon>
        <taxon>Dikarya</taxon>
        <taxon>Ascomycota</taxon>
        <taxon>Pezizomycotina</taxon>
        <taxon>Sordariomycetes</taxon>
        <taxon>Hypocreomycetidae</taxon>
        <taxon>Hypocreales</taxon>
        <taxon>Nectriaceae</taxon>
        <taxon>Fusarium</taxon>
        <taxon>Fusarium fujikuroi species complex</taxon>
    </lineage>
</organism>
<keyword evidence="3 6" id="KW-1133">Transmembrane helix</keyword>
<name>A0A8H4ZCH9_9HYPO</name>
<feature type="transmembrane region" description="Helical" evidence="6">
    <location>
        <begin position="256"/>
        <end position="279"/>
    </location>
</feature>
<feature type="domain" description="Major facilitator superfamily (MFS) profile" evidence="7">
    <location>
        <begin position="1"/>
        <end position="414"/>
    </location>
</feature>
<dbReference type="InterPro" id="IPR020846">
    <property type="entry name" value="MFS_dom"/>
</dbReference>
<evidence type="ECO:0000259" key="7">
    <source>
        <dbReference type="PROSITE" id="PS50850"/>
    </source>
</evidence>
<dbReference type="SUPFAM" id="SSF103473">
    <property type="entry name" value="MFS general substrate transporter"/>
    <property type="match status" value="1"/>
</dbReference>
<feature type="transmembrane region" description="Helical" evidence="6">
    <location>
        <begin position="63"/>
        <end position="87"/>
    </location>
</feature>
<keyword evidence="9" id="KW-1185">Reference proteome</keyword>
<gene>
    <name evidence="8" type="ORF">FANTH_8197</name>
</gene>
<dbReference type="InterPro" id="IPR011701">
    <property type="entry name" value="MFS"/>
</dbReference>
<accession>A0A8H4ZCH9</accession>
<dbReference type="InterPro" id="IPR036259">
    <property type="entry name" value="MFS_trans_sf"/>
</dbReference>
<evidence type="ECO:0000256" key="3">
    <source>
        <dbReference type="ARBA" id="ARBA00022989"/>
    </source>
</evidence>
<feature type="transmembrane region" description="Helical" evidence="6">
    <location>
        <begin position="128"/>
        <end position="150"/>
    </location>
</feature>
<feature type="transmembrane region" description="Helical" evidence="6">
    <location>
        <begin position="299"/>
        <end position="317"/>
    </location>
</feature>
<dbReference type="GO" id="GO:0016020">
    <property type="term" value="C:membrane"/>
    <property type="evidence" value="ECO:0007669"/>
    <property type="project" value="UniProtKB-SubCell"/>
</dbReference>
<evidence type="ECO:0000256" key="4">
    <source>
        <dbReference type="ARBA" id="ARBA00023136"/>
    </source>
</evidence>
<comment type="caution">
    <text evidence="8">The sequence shown here is derived from an EMBL/GenBank/DDBJ whole genome shotgun (WGS) entry which is preliminary data.</text>
</comment>
<feature type="transmembrane region" description="Helical" evidence="6">
    <location>
        <begin position="323"/>
        <end position="345"/>
    </location>
</feature>
<sequence length="414" mass="45045">MIWGPHGGDANGWIDERLCKVGAIQSKVAMLKGWQVTLDSIGMLLFSVTWAHVADVRGRKPVLLLLTSALFAKYALVQLVCFFDGVIPLRWSWLSALHTVFGGSVTVATALIYTIISDVVPENDRTSVFFQVMAAMIVTQFLGPLISAALMVWSPWLPMVLGLGAEQMSILTLCFIPETLNNSESGSLEPQPSPSPDSDAGEEPAFWSRLILRTKNSVSFMTSDTRILVAASAFSLHMLFLNRDILLQYISERYDISLSAATLFISIRSGLLIVLCLFILPRISRHYHGRIGSLQADRILACISAALLALGFLGLSMAPDLVALSVCLAVNSLGWGLFAFLRSFLTNLAGNSEVARLNSIIGVFDTLGFMVGSPLLAELFSKGIEMKGYLFGLPFLFSGFSVLVIVLLLSQVNT</sequence>
<dbReference type="EMBL" id="JABEVY010000191">
    <property type="protein sequence ID" value="KAF5243375.1"/>
    <property type="molecule type" value="Genomic_DNA"/>
</dbReference>